<dbReference type="Pfam" id="PF12833">
    <property type="entry name" value="HTH_18"/>
    <property type="match status" value="1"/>
</dbReference>
<organism evidence="6 7">
    <name type="scientific">Phocaeicola intestinalis</name>
    <dbReference type="NCBI Taxonomy" id="2762212"/>
    <lineage>
        <taxon>Bacteria</taxon>
        <taxon>Pseudomonadati</taxon>
        <taxon>Bacteroidota</taxon>
        <taxon>Bacteroidia</taxon>
        <taxon>Bacteroidales</taxon>
        <taxon>Bacteroidaceae</taxon>
        <taxon>Phocaeicola</taxon>
    </lineage>
</organism>
<dbReference type="PROSITE" id="PS01124">
    <property type="entry name" value="HTH_ARAC_FAMILY_2"/>
    <property type="match status" value="1"/>
</dbReference>
<dbReference type="SUPFAM" id="SSF50998">
    <property type="entry name" value="Quinoprotein alcohol dehydrogenase-like"/>
    <property type="match status" value="1"/>
</dbReference>
<evidence type="ECO:0000256" key="3">
    <source>
        <dbReference type="ARBA" id="ARBA00023163"/>
    </source>
</evidence>
<protein>
    <submittedName>
        <fullName evidence="6">Helix-turn-helix domain-containing protein</fullName>
    </submittedName>
</protein>
<dbReference type="Gene3D" id="2.60.40.10">
    <property type="entry name" value="Immunoglobulins"/>
    <property type="match status" value="1"/>
</dbReference>
<reference evidence="6 7" key="1">
    <citation type="submission" date="2020-08" db="EMBL/GenBank/DDBJ databases">
        <title>A Genomic Blueprint of the Chicken Gut Microbiome.</title>
        <authorList>
            <person name="Gilroy R."/>
            <person name="Ravi A."/>
            <person name="Getino M."/>
            <person name="Pursley I."/>
            <person name="Horton D.L."/>
            <person name="Alikhan N.-F."/>
            <person name="Baker D."/>
            <person name="Gharbi K."/>
            <person name="Hall N."/>
            <person name="Watson M."/>
            <person name="Adriaenssens E.M."/>
            <person name="Foster-Nyarko E."/>
            <person name="Jarju S."/>
            <person name="Secka A."/>
            <person name="Antonio M."/>
            <person name="Oren A."/>
            <person name="Chaudhuri R."/>
            <person name="La Ragione R.M."/>
            <person name="Hildebrand F."/>
            <person name="Pallen M.J."/>
        </authorList>
    </citation>
    <scope>NUCLEOTIDE SEQUENCE [LARGE SCALE GENOMIC DNA]</scope>
    <source>
        <strain evidence="6 7">Sa1CVN1</strain>
    </source>
</reference>
<dbReference type="RefSeq" id="WP_191765264.1">
    <property type="nucleotide sequence ID" value="NZ_JACSPP010000073.1"/>
</dbReference>
<keyword evidence="4" id="KW-0812">Transmembrane</keyword>
<dbReference type="Gene3D" id="2.130.10.10">
    <property type="entry name" value="YVTN repeat-like/Quinoprotein amine dehydrogenase"/>
    <property type="match status" value="2"/>
</dbReference>
<evidence type="ECO:0000256" key="2">
    <source>
        <dbReference type="ARBA" id="ARBA00023015"/>
    </source>
</evidence>
<proteinExistence type="predicted"/>
<gene>
    <name evidence="6" type="ORF">H9625_15680</name>
</gene>
<dbReference type="PANTHER" id="PTHR43547">
    <property type="entry name" value="TWO-COMPONENT HISTIDINE KINASE"/>
    <property type="match status" value="1"/>
</dbReference>
<keyword evidence="7" id="KW-1185">Reference proteome</keyword>
<keyword evidence="4" id="KW-1133">Transmembrane helix</keyword>
<dbReference type="EMBL" id="JACSPP010000073">
    <property type="protein sequence ID" value="MBD8041851.1"/>
    <property type="molecule type" value="Genomic_DNA"/>
</dbReference>
<name>A0ABR8YCA4_9BACT</name>
<dbReference type="InterPro" id="IPR013783">
    <property type="entry name" value="Ig-like_fold"/>
</dbReference>
<keyword evidence="1" id="KW-0597">Phosphoprotein</keyword>
<feature type="domain" description="HTH araC/xylS-type" evidence="5">
    <location>
        <begin position="835"/>
        <end position="933"/>
    </location>
</feature>
<evidence type="ECO:0000313" key="7">
    <source>
        <dbReference type="Proteomes" id="UP000620874"/>
    </source>
</evidence>
<comment type="caution">
    <text evidence="6">The sequence shown here is derived from an EMBL/GenBank/DDBJ whole genome shotgun (WGS) entry which is preliminary data.</text>
</comment>
<dbReference type="InterPro" id="IPR011047">
    <property type="entry name" value="Quinoprotein_ADH-like_sf"/>
</dbReference>
<dbReference type="InterPro" id="IPR018060">
    <property type="entry name" value="HTH_AraC"/>
</dbReference>
<keyword evidence="3" id="KW-0804">Transcription</keyword>
<accession>A0ABR8YCA4</accession>
<dbReference type="Gene3D" id="1.10.10.60">
    <property type="entry name" value="Homeodomain-like"/>
    <property type="match status" value="1"/>
</dbReference>
<dbReference type="SUPFAM" id="SSF46689">
    <property type="entry name" value="Homeodomain-like"/>
    <property type="match status" value="1"/>
</dbReference>
<evidence type="ECO:0000256" key="4">
    <source>
        <dbReference type="SAM" id="Phobius"/>
    </source>
</evidence>
<evidence type="ECO:0000259" key="5">
    <source>
        <dbReference type="PROSITE" id="PS01124"/>
    </source>
</evidence>
<dbReference type="InterPro" id="IPR009057">
    <property type="entry name" value="Homeodomain-like_sf"/>
</dbReference>
<dbReference type="SMART" id="SM00342">
    <property type="entry name" value="HTH_ARAC"/>
    <property type="match status" value="1"/>
</dbReference>
<sequence>MKRLLLIIYIYMAFAAGRVFAEVPFVVFTPIDATQGLSGNQVRNIAQLPDGRMLITTVGQFNLYDGTGFTYLHYGPEHICKLSTYSGFHHEYIDGHGHVWMKNWYMLVAVDITTERMLARPDSLLRQWGVDEPLKDFFMDEEKTLWVVTESDKLVCIHSKDLQAKCILHQVSSLSGQKDDSLYDLAVSKGKLYLFYHSGTLFCYDLTSRREMYRKKLGDVLPEDWYGNTSYAVARQDGFYQLCNGKSGGALLYYDYESCKWTEVLRVPYWLNDISPDGEGNVWLTCAEGLWFISSDLSQKHYIPAVKLVDGRKIETELSTLYHDARGGLWVGTLNRGMLYYHPDRFRFRNIGRTLFPVTDDEDLQVIGFRETDEHQLLVETTEGIFEYTPDNVLSPLKKTGLSVFRKNISISDSLHISPLHPCNDVLIDSEKNIWIGQEDGLVYWNPRTGTKRTFYTTDGLVNNVIRSIIATSDSTLWIATANGLSYLTVHSGRDGTDRYSFANFNQLDGVIENEFCSRSVFQASDGTIYWGGINGFNSLSSSKRVLGQSPFIPLFVGFNLFGKRVEQGVAYDGRVILERPLSQMQEIVLEHDQNFFSLEFSALNYINPTQTYYRYCLEGLDEKELQMRSSDGRGYVTYTDVPPGTYCFRVRATRNGENWQGCYAELHITVNPPFWQTPWAYLLYVLAALGAIVGSLTGYLRYKKRSLIREQKEKLDEMKGIFLQNINQELQAPIEKMLPSLDEALYSVNEGCMKRRLQGIKQETLGLKNLIGQLADGVLLPLPADEKTLDLDALLMDMRRLLEKQGERKRQSQEKVLPDKENALLSESDEAFIRKALYYVEQNLTNPAYSVEAWSRDLCMDRTGLYRKLVAIVGKTPTSFIRSVRLKQAARLLEEGYTVAEVADMVGFSTSSYLSKCFQEEFGVRPSLYVNRKRKH</sequence>
<evidence type="ECO:0000313" key="6">
    <source>
        <dbReference type="EMBL" id="MBD8041851.1"/>
    </source>
</evidence>
<dbReference type="Pfam" id="PF07495">
    <property type="entry name" value="Y_Y_Y"/>
    <property type="match status" value="1"/>
</dbReference>
<dbReference type="PANTHER" id="PTHR43547:SF2">
    <property type="entry name" value="HYBRID SIGNAL TRANSDUCTION HISTIDINE KINASE C"/>
    <property type="match status" value="1"/>
</dbReference>
<dbReference type="Proteomes" id="UP000620874">
    <property type="component" value="Unassembled WGS sequence"/>
</dbReference>
<keyword evidence="2" id="KW-0805">Transcription regulation</keyword>
<dbReference type="InterPro" id="IPR011123">
    <property type="entry name" value="Y_Y_Y"/>
</dbReference>
<evidence type="ECO:0000256" key="1">
    <source>
        <dbReference type="ARBA" id="ARBA00022553"/>
    </source>
</evidence>
<feature type="transmembrane region" description="Helical" evidence="4">
    <location>
        <begin position="680"/>
        <end position="703"/>
    </location>
</feature>
<keyword evidence="4" id="KW-0472">Membrane</keyword>
<dbReference type="InterPro" id="IPR015943">
    <property type="entry name" value="WD40/YVTN_repeat-like_dom_sf"/>
</dbReference>